<dbReference type="InterPro" id="IPR022742">
    <property type="entry name" value="Hydrolase_4"/>
</dbReference>
<dbReference type="Pfam" id="PF12146">
    <property type="entry name" value="Hydrolase_4"/>
    <property type="match status" value="1"/>
</dbReference>
<protein>
    <submittedName>
        <fullName evidence="2">Alpha/beta hydrolase</fullName>
    </submittedName>
</protein>
<dbReference type="InterPro" id="IPR029058">
    <property type="entry name" value="AB_hydrolase_fold"/>
</dbReference>
<comment type="caution">
    <text evidence="2">The sequence shown here is derived from an EMBL/GenBank/DDBJ whole genome shotgun (WGS) entry which is preliminary data.</text>
</comment>
<dbReference type="PANTHER" id="PTHR12277">
    <property type="entry name" value="ALPHA/BETA HYDROLASE DOMAIN-CONTAINING PROTEIN"/>
    <property type="match status" value="1"/>
</dbReference>
<sequence>MFSKLLKPLLWLLALCVAVYVCICSYMFAQQRQMIFPGESTRVAAETTNFALQRADVLLRGWQWHPEDGKAGSAVIYFGGNAENIERRLPQLARALPHSDIYMLAYRGYGASEGEPSQEMMELDAVALFDEVRRLHPQEPITVMGRSLGTGVAAAVADARRPDGLVLVTPFDSILNTVRGMYAWLPVELLLRDPFDSAAHLKHYQGPILVLRASHDKVVGAARTDALLQSLQGKAVEVLALPHTGHSSILRAPALWDAVARFVAPPARPMR</sequence>
<evidence type="ECO:0000259" key="1">
    <source>
        <dbReference type="Pfam" id="PF12146"/>
    </source>
</evidence>
<dbReference type="EMBL" id="JBHUMV010000002">
    <property type="protein sequence ID" value="MFD2753367.1"/>
    <property type="molecule type" value="Genomic_DNA"/>
</dbReference>
<dbReference type="Gene3D" id="3.40.50.1820">
    <property type="entry name" value="alpha/beta hydrolase"/>
    <property type="match status" value="1"/>
</dbReference>
<gene>
    <name evidence="2" type="ORF">ACFSW6_04675</name>
</gene>
<dbReference type="Proteomes" id="UP001597463">
    <property type="component" value="Unassembled WGS sequence"/>
</dbReference>
<dbReference type="SUPFAM" id="SSF53474">
    <property type="entry name" value="alpha/beta-Hydrolases"/>
    <property type="match status" value="1"/>
</dbReference>
<name>A0ABW5ULT1_9BURK</name>
<proteinExistence type="predicted"/>
<dbReference type="RefSeq" id="WP_066475253.1">
    <property type="nucleotide sequence ID" value="NZ_BCNT01000004.1"/>
</dbReference>
<evidence type="ECO:0000313" key="3">
    <source>
        <dbReference type="Proteomes" id="UP001597463"/>
    </source>
</evidence>
<feature type="domain" description="Serine aminopeptidase S33" evidence="1">
    <location>
        <begin position="73"/>
        <end position="175"/>
    </location>
</feature>
<organism evidence="2 3">
    <name type="scientific">Comamonas terrae</name>
    <dbReference type="NCBI Taxonomy" id="673548"/>
    <lineage>
        <taxon>Bacteria</taxon>
        <taxon>Pseudomonadati</taxon>
        <taxon>Pseudomonadota</taxon>
        <taxon>Betaproteobacteria</taxon>
        <taxon>Burkholderiales</taxon>
        <taxon>Comamonadaceae</taxon>
        <taxon>Comamonas</taxon>
    </lineage>
</organism>
<accession>A0ABW5ULT1</accession>
<evidence type="ECO:0000313" key="2">
    <source>
        <dbReference type="EMBL" id="MFD2753367.1"/>
    </source>
</evidence>
<keyword evidence="2" id="KW-0378">Hydrolase</keyword>
<dbReference type="GO" id="GO:0016787">
    <property type="term" value="F:hydrolase activity"/>
    <property type="evidence" value="ECO:0007669"/>
    <property type="project" value="UniProtKB-KW"/>
</dbReference>
<reference evidence="3" key="1">
    <citation type="journal article" date="2019" name="Int. J. Syst. Evol. Microbiol.">
        <title>The Global Catalogue of Microorganisms (GCM) 10K type strain sequencing project: providing services to taxonomists for standard genome sequencing and annotation.</title>
        <authorList>
            <consortium name="The Broad Institute Genomics Platform"/>
            <consortium name="The Broad Institute Genome Sequencing Center for Infectious Disease"/>
            <person name="Wu L."/>
            <person name="Ma J."/>
        </authorList>
    </citation>
    <scope>NUCLEOTIDE SEQUENCE [LARGE SCALE GENOMIC DNA]</scope>
    <source>
        <strain evidence="3">TISTR 1906</strain>
    </source>
</reference>
<keyword evidence="3" id="KW-1185">Reference proteome</keyword>